<feature type="compositionally biased region" description="Basic and acidic residues" evidence="1">
    <location>
        <begin position="155"/>
        <end position="165"/>
    </location>
</feature>
<reference evidence="3" key="1">
    <citation type="submission" date="2021-01" db="EMBL/GenBank/DDBJ databases">
        <authorList>
            <person name="Corre E."/>
            <person name="Pelletier E."/>
            <person name="Niang G."/>
            <person name="Scheremetjew M."/>
            <person name="Finn R."/>
            <person name="Kale V."/>
            <person name="Holt S."/>
            <person name="Cochrane G."/>
            <person name="Meng A."/>
            <person name="Brown T."/>
            <person name="Cohen L."/>
        </authorList>
    </citation>
    <scope>NUCLEOTIDE SEQUENCE</scope>
    <source>
        <strain evidence="3">CCMP1756</strain>
    </source>
</reference>
<keyword evidence="2" id="KW-1133">Transmembrane helix</keyword>
<gene>
    <name evidence="3" type="ORF">PCAL00307_LOCUS18930</name>
    <name evidence="4" type="ORF">PECAL_2P30770</name>
</gene>
<dbReference type="AlphaFoldDB" id="A0A7S4A5F1"/>
<feature type="compositionally biased region" description="Basic and acidic residues" evidence="1">
    <location>
        <begin position="128"/>
        <end position="145"/>
    </location>
</feature>
<sequence length="256" mass="28301">MARNLSIIILETLFTALCVVLVLVNLKYNHGCGGYDPGSATSRRVALERRLEAMEVEARENAALLHEVIMGLEDRFGITKMMDLRELKKECHAEAAAIVAHLAEDHAPPMPVFGDSSPDEGSTTFGDDVYKDDVLAEGGGDDRYGETSAEESPEDDRVVDLPPTEERREACRKWRTDHAVSPGVSWGTLPADLQRTWRDYDCDIFLQDAVQGMLANEGEHAERRESLDAKAASRLDDDFFDDKGDDEVVGDISSIS</sequence>
<evidence type="ECO:0000313" key="5">
    <source>
        <dbReference type="Proteomes" id="UP000789595"/>
    </source>
</evidence>
<evidence type="ECO:0000313" key="3">
    <source>
        <dbReference type="EMBL" id="CAE0703483.1"/>
    </source>
</evidence>
<dbReference type="Proteomes" id="UP000789595">
    <property type="component" value="Unassembled WGS sequence"/>
</dbReference>
<keyword evidence="2" id="KW-0812">Transmembrane</keyword>
<dbReference type="EMBL" id="CAKKNE010000002">
    <property type="protein sequence ID" value="CAH0369932.1"/>
    <property type="molecule type" value="Genomic_DNA"/>
</dbReference>
<feature type="compositionally biased region" description="Acidic residues" evidence="1">
    <location>
        <begin position="238"/>
        <end position="249"/>
    </location>
</feature>
<feature type="region of interest" description="Disordered" evidence="1">
    <location>
        <begin position="108"/>
        <end position="165"/>
    </location>
</feature>
<evidence type="ECO:0000256" key="2">
    <source>
        <dbReference type="SAM" id="Phobius"/>
    </source>
</evidence>
<proteinExistence type="predicted"/>
<keyword evidence="2" id="KW-0472">Membrane</keyword>
<organism evidence="3">
    <name type="scientific">Pelagomonas calceolata</name>
    <dbReference type="NCBI Taxonomy" id="35677"/>
    <lineage>
        <taxon>Eukaryota</taxon>
        <taxon>Sar</taxon>
        <taxon>Stramenopiles</taxon>
        <taxon>Ochrophyta</taxon>
        <taxon>Pelagophyceae</taxon>
        <taxon>Pelagomonadales</taxon>
        <taxon>Pelagomonadaceae</taxon>
        <taxon>Pelagomonas</taxon>
    </lineage>
</organism>
<name>A0A7S4A5F1_9STRA</name>
<feature type="region of interest" description="Disordered" evidence="1">
    <location>
        <begin position="234"/>
        <end position="256"/>
    </location>
</feature>
<keyword evidence="5" id="KW-1185">Reference proteome</keyword>
<dbReference type="EMBL" id="HBIW01021933">
    <property type="protein sequence ID" value="CAE0703483.1"/>
    <property type="molecule type" value="Transcribed_RNA"/>
</dbReference>
<evidence type="ECO:0000256" key="1">
    <source>
        <dbReference type="SAM" id="MobiDB-lite"/>
    </source>
</evidence>
<reference evidence="4" key="2">
    <citation type="submission" date="2021-11" db="EMBL/GenBank/DDBJ databases">
        <authorList>
            <consortium name="Genoscope - CEA"/>
            <person name="William W."/>
        </authorList>
    </citation>
    <scope>NUCLEOTIDE SEQUENCE</scope>
</reference>
<feature type="transmembrane region" description="Helical" evidence="2">
    <location>
        <begin position="7"/>
        <end position="26"/>
    </location>
</feature>
<accession>A0A7S4A5F1</accession>
<evidence type="ECO:0000313" key="4">
    <source>
        <dbReference type="EMBL" id="CAH0369932.1"/>
    </source>
</evidence>
<protein>
    <submittedName>
        <fullName evidence="3">Uncharacterized protein</fullName>
    </submittedName>
</protein>